<accession>A0A251XUC5</accession>
<dbReference type="EMBL" id="MDHJ01000001">
    <property type="protein sequence ID" value="OUE09095.1"/>
    <property type="molecule type" value="Genomic_DNA"/>
</dbReference>
<keyword evidence="1" id="KW-1133">Transmembrane helix</keyword>
<keyword evidence="1" id="KW-0472">Membrane</keyword>
<keyword evidence="1" id="KW-0812">Transmembrane</keyword>
<dbReference type="AlphaFoldDB" id="A0A251XUC5"/>
<feature type="transmembrane region" description="Helical" evidence="1">
    <location>
        <begin position="94"/>
        <end position="117"/>
    </location>
</feature>
<evidence type="ECO:0000256" key="1">
    <source>
        <dbReference type="SAM" id="Phobius"/>
    </source>
</evidence>
<gene>
    <name evidence="2" type="ORF">CMsap09_09135</name>
</gene>
<proteinExistence type="predicted"/>
<evidence type="ECO:0000313" key="2">
    <source>
        <dbReference type="EMBL" id="OUE09095.1"/>
    </source>
</evidence>
<feature type="transmembrane region" description="Helical" evidence="1">
    <location>
        <begin position="123"/>
        <end position="145"/>
    </location>
</feature>
<feature type="transmembrane region" description="Helical" evidence="1">
    <location>
        <begin position="190"/>
        <end position="207"/>
    </location>
</feature>
<evidence type="ECO:0008006" key="4">
    <source>
        <dbReference type="Google" id="ProtNLM"/>
    </source>
</evidence>
<comment type="caution">
    <text evidence="2">The sequence shown here is derived from an EMBL/GenBank/DDBJ whole genome shotgun (WGS) entry which is preliminary data.</text>
</comment>
<dbReference type="Proteomes" id="UP000195106">
    <property type="component" value="Unassembled WGS sequence"/>
</dbReference>
<feature type="transmembrane region" description="Helical" evidence="1">
    <location>
        <begin position="38"/>
        <end position="61"/>
    </location>
</feature>
<name>A0A251XUC5_9MICO</name>
<organism evidence="2 3">
    <name type="scientific">Clavibacter michiganensis</name>
    <dbReference type="NCBI Taxonomy" id="28447"/>
    <lineage>
        <taxon>Bacteria</taxon>
        <taxon>Bacillati</taxon>
        <taxon>Actinomycetota</taxon>
        <taxon>Actinomycetes</taxon>
        <taxon>Micrococcales</taxon>
        <taxon>Microbacteriaceae</taxon>
        <taxon>Clavibacter</taxon>
    </lineage>
</organism>
<sequence length="215" mass="21772">MSRGDARRRARQARAAGADGTALRWPGAADRFALFAEVLWTGLLVTLLALPLVTLPLALAVGARHLRRFILDEPAPLRTALAEARTGLVRALPVGLAAVAAGAVLALDLVLVVGGALPGGAAVGAVCAAALAAGLVVLLTACTLWSPEARWGPLLRGAAALAVRDPRGSGALVVALVLTAVVTWQLAPLVVPALGCTVFAAVAVRLSRTRASSRG</sequence>
<protein>
    <recommendedName>
        <fullName evidence="4">DUF624 domain-containing protein</fullName>
    </recommendedName>
</protein>
<reference evidence="2 3" key="1">
    <citation type="submission" date="2016-08" db="EMBL/GenBank/DDBJ databases">
        <title>Genome sequence of Clavibacter michiganensis spp. strain CASJ009.</title>
        <authorList>
            <person name="Thapa S.P."/>
            <person name="Coaker G."/>
        </authorList>
    </citation>
    <scope>NUCLEOTIDE SEQUENCE [LARGE SCALE GENOMIC DNA]</scope>
    <source>
        <strain evidence="2">CASJ009</strain>
    </source>
</reference>
<evidence type="ECO:0000313" key="3">
    <source>
        <dbReference type="Proteomes" id="UP000195106"/>
    </source>
</evidence>